<proteinExistence type="predicted"/>
<keyword evidence="4" id="KW-1185">Reference proteome</keyword>
<dbReference type="PROSITE" id="PS50887">
    <property type="entry name" value="GGDEF"/>
    <property type="match status" value="1"/>
</dbReference>
<dbReference type="Proteomes" id="UP000629098">
    <property type="component" value="Unassembled WGS sequence"/>
</dbReference>
<keyword evidence="1" id="KW-0472">Membrane</keyword>
<dbReference type="InterPro" id="IPR043128">
    <property type="entry name" value="Rev_trsase/Diguanyl_cyclase"/>
</dbReference>
<dbReference type="InterPro" id="IPR000160">
    <property type="entry name" value="GGDEF_dom"/>
</dbReference>
<dbReference type="InterPro" id="IPR029787">
    <property type="entry name" value="Nucleotide_cyclase"/>
</dbReference>
<organism evidence="3 4">
    <name type="scientific">Iningainema tapete BLCC-T55</name>
    <dbReference type="NCBI Taxonomy" id="2748662"/>
    <lineage>
        <taxon>Bacteria</taxon>
        <taxon>Bacillati</taxon>
        <taxon>Cyanobacteriota</taxon>
        <taxon>Cyanophyceae</taxon>
        <taxon>Nostocales</taxon>
        <taxon>Scytonemataceae</taxon>
        <taxon>Iningainema tapete</taxon>
    </lineage>
</organism>
<protein>
    <submittedName>
        <fullName evidence="3">Diguanylate cyclase</fullName>
    </submittedName>
</protein>
<evidence type="ECO:0000259" key="2">
    <source>
        <dbReference type="PROSITE" id="PS50887"/>
    </source>
</evidence>
<evidence type="ECO:0000313" key="4">
    <source>
        <dbReference type="Proteomes" id="UP000629098"/>
    </source>
</evidence>
<dbReference type="SMART" id="SM00267">
    <property type="entry name" value="GGDEF"/>
    <property type="match status" value="1"/>
</dbReference>
<accession>A0A8J7BWN0</accession>
<dbReference type="RefSeq" id="WP_190825502.1">
    <property type="nucleotide sequence ID" value="NZ_CAWPPI010000013.1"/>
</dbReference>
<keyword evidence="1" id="KW-0812">Transmembrane</keyword>
<dbReference type="EMBL" id="JACXAE010000013">
    <property type="protein sequence ID" value="MBD2771213.1"/>
    <property type="molecule type" value="Genomic_DNA"/>
</dbReference>
<dbReference type="SUPFAM" id="SSF55073">
    <property type="entry name" value="Nucleotide cyclase"/>
    <property type="match status" value="1"/>
</dbReference>
<sequence>MAAFEALLLNTRVASSLIQVPRRTGDYSSLKLSNYHVIKTMSHLTEILLLSSNIALIALVIYQRRSIKKLYQCPTFGCLTRQGIDAYWQSIKRKDNLSLVFLDIDNMHQLNSNLGYQEVDRRLNRIFSMVRKDEALGRWYSGDELVMLINRYEAMQAANRLKTALNAEGISATFGVVKAEGEYLYDVVKKASALVQTSKNKGIRGVIVNGENEQ</sequence>
<evidence type="ECO:0000256" key="1">
    <source>
        <dbReference type="SAM" id="Phobius"/>
    </source>
</evidence>
<keyword evidence="1" id="KW-1133">Transmembrane helix</keyword>
<feature type="transmembrane region" description="Helical" evidence="1">
    <location>
        <begin position="40"/>
        <end position="62"/>
    </location>
</feature>
<name>A0A8J7BWN0_9CYAN</name>
<dbReference type="Gene3D" id="3.30.70.270">
    <property type="match status" value="1"/>
</dbReference>
<evidence type="ECO:0000313" key="3">
    <source>
        <dbReference type="EMBL" id="MBD2771213.1"/>
    </source>
</evidence>
<gene>
    <name evidence="3" type="ORF">ICL16_03495</name>
</gene>
<feature type="domain" description="GGDEF" evidence="2">
    <location>
        <begin position="95"/>
        <end position="211"/>
    </location>
</feature>
<comment type="caution">
    <text evidence="3">The sequence shown here is derived from an EMBL/GenBank/DDBJ whole genome shotgun (WGS) entry which is preliminary data.</text>
</comment>
<reference evidence="3" key="1">
    <citation type="submission" date="2020-09" db="EMBL/GenBank/DDBJ databases">
        <title>Iningainema tapete sp. nov. (Scytonemataceae, Cyanobacteria) from greenhouses in central Florida (USA) produces two types of nodularin with biosynthetic potential for microcystin-LR and anabaenopeptins.</title>
        <authorList>
            <person name="Berthold D.E."/>
            <person name="Lefler F.W."/>
            <person name="Huang I.-S."/>
            <person name="Abdulla H."/>
            <person name="Zimba P.V."/>
            <person name="Laughinghouse H.D. IV."/>
        </authorList>
    </citation>
    <scope>NUCLEOTIDE SEQUENCE</scope>
    <source>
        <strain evidence="3">BLCCT55</strain>
    </source>
</reference>
<dbReference type="Pfam" id="PF00990">
    <property type="entry name" value="GGDEF"/>
    <property type="match status" value="1"/>
</dbReference>
<dbReference type="AlphaFoldDB" id="A0A8J7BWN0"/>